<keyword evidence="4" id="KW-1185">Reference proteome</keyword>
<accession>A0A7Z2S5H5</accession>
<proteinExistence type="predicted"/>
<dbReference type="AlphaFoldDB" id="A0A7Z2S5H5"/>
<dbReference type="Pfam" id="PF13469">
    <property type="entry name" value="Sulfotransfer_3"/>
    <property type="match status" value="1"/>
</dbReference>
<dbReference type="Proteomes" id="UP000464468">
    <property type="component" value="Chromosome"/>
</dbReference>
<dbReference type="Gene3D" id="1.25.40.10">
    <property type="entry name" value="Tetratricopeptide repeat domain"/>
    <property type="match status" value="1"/>
</dbReference>
<keyword evidence="1" id="KW-0808">Transferase</keyword>
<dbReference type="SUPFAM" id="SSF52540">
    <property type="entry name" value="P-loop containing nucleoside triphosphate hydrolases"/>
    <property type="match status" value="1"/>
</dbReference>
<dbReference type="InterPro" id="IPR027417">
    <property type="entry name" value="P-loop_NTPase"/>
</dbReference>
<evidence type="ECO:0000313" key="3">
    <source>
        <dbReference type="EMBL" id="QHL90373.1"/>
    </source>
</evidence>
<evidence type="ECO:0000313" key="4">
    <source>
        <dbReference type="Proteomes" id="UP000464468"/>
    </source>
</evidence>
<dbReference type="EMBL" id="CP047895">
    <property type="protein sequence ID" value="QHL90373.1"/>
    <property type="molecule type" value="Genomic_DNA"/>
</dbReference>
<evidence type="ECO:0000256" key="1">
    <source>
        <dbReference type="ARBA" id="ARBA00022679"/>
    </source>
</evidence>
<dbReference type="PANTHER" id="PTHR12788:SF10">
    <property type="entry name" value="PROTEIN-TYROSINE SULFOTRANSFERASE"/>
    <property type="match status" value="1"/>
</dbReference>
<dbReference type="InterPro" id="IPR011990">
    <property type="entry name" value="TPR-like_helical_dom_sf"/>
</dbReference>
<dbReference type="Pfam" id="PF13432">
    <property type="entry name" value="TPR_16"/>
    <property type="match status" value="1"/>
</dbReference>
<keyword evidence="2" id="KW-0802">TPR repeat</keyword>
<dbReference type="GO" id="GO:0008476">
    <property type="term" value="F:protein-tyrosine sulfotransferase activity"/>
    <property type="evidence" value="ECO:0007669"/>
    <property type="project" value="InterPro"/>
</dbReference>
<reference evidence="3 4" key="1">
    <citation type="submission" date="2020-01" db="EMBL/GenBank/DDBJ databases">
        <title>Sphingomonas sp. C33 whole genome sequece.</title>
        <authorList>
            <person name="Park C."/>
        </authorList>
    </citation>
    <scope>NUCLEOTIDE SEQUENCE [LARGE SCALE GENOMIC DNA]</scope>
    <source>
        <strain evidence="3 4">C33</strain>
    </source>
</reference>
<name>A0A7Z2S5H5_9SPHN</name>
<dbReference type="InterPro" id="IPR026634">
    <property type="entry name" value="TPST-like"/>
</dbReference>
<dbReference type="PROSITE" id="PS50005">
    <property type="entry name" value="TPR"/>
    <property type="match status" value="1"/>
</dbReference>
<dbReference type="RefSeq" id="WP_160592301.1">
    <property type="nucleotide sequence ID" value="NZ_CP047895.1"/>
</dbReference>
<dbReference type="SUPFAM" id="SSF48452">
    <property type="entry name" value="TPR-like"/>
    <property type="match status" value="1"/>
</dbReference>
<protein>
    <submittedName>
        <fullName evidence="3">Tetratricopeptide repeat protein</fullName>
    </submittedName>
</protein>
<dbReference type="Gene3D" id="3.40.50.300">
    <property type="entry name" value="P-loop containing nucleotide triphosphate hydrolases"/>
    <property type="match status" value="1"/>
</dbReference>
<feature type="repeat" description="TPR" evidence="2">
    <location>
        <begin position="40"/>
        <end position="73"/>
    </location>
</feature>
<dbReference type="InterPro" id="IPR019734">
    <property type="entry name" value="TPR_rpt"/>
</dbReference>
<dbReference type="PANTHER" id="PTHR12788">
    <property type="entry name" value="PROTEIN-TYROSINE SULFOTRANSFERASE 2"/>
    <property type="match status" value="1"/>
</dbReference>
<gene>
    <name evidence="3" type="ORF">GVO57_05395</name>
</gene>
<dbReference type="SMART" id="SM00028">
    <property type="entry name" value="TPR"/>
    <property type="match status" value="2"/>
</dbReference>
<evidence type="ECO:0000256" key="2">
    <source>
        <dbReference type="PROSITE-ProRule" id="PRU00339"/>
    </source>
</evidence>
<sequence length="421" mass="45961">MARAEEVHLNRAAIFSEQLADPASARAELERATALNPGFALAWRNLGQLHEDEGRAGEARAAYLRALELEPGNGHDLARIAGLDIVEGQAAAAADALARHLAVPGLAPADEAELLFALGAAQDALGAHAAAFAALARGNALVRQQIPPALRYDRRRHDALIDALIAMPPLPGLAQPAPHQSDPASPCPVFIFGLFRSGSTLAEQLLARHPAIASAGEMETIPAFVHQHLQPYPDRLAQADPALLARLRDDYLAELRQIGGGARFVCDKRCDNFLHLALLRTLFPEAVFIHTRRDRRDNMLSIFSLRFDDSIAYGWDLGDIRHWIDGHDRLMAHWHDRFGDTVLTLDYDALVQDPRAVMGDVIARMGLGWDEACLTTSGIDAPVRTASAWQVRRPLHSRSSGRWRDYAAMLAPAIDGLGDRP</sequence>
<dbReference type="KEGG" id="schy:GVO57_05395"/>
<organism evidence="3 4">
    <name type="scientific">Sphingomonas changnyeongensis</name>
    <dbReference type="NCBI Taxonomy" id="2698679"/>
    <lineage>
        <taxon>Bacteria</taxon>
        <taxon>Pseudomonadati</taxon>
        <taxon>Pseudomonadota</taxon>
        <taxon>Alphaproteobacteria</taxon>
        <taxon>Sphingomonadales</taxon>
        <taxon>Sphingomonadaceae</taxon>
        <taxon>Sphingomonas</taxon>
    </lineage>
</organism>